<evidence type="ECO:0000313" key="2">
    <source>
        <dbReference type="Proteomes" id="UP000034799"/>
    </source>
</evidence>
<organism evidence="1 2">
    <name type="scientific">candidate division WS6 bacterium GW2011_GWF2_39_15</name>
    <dbReference type="NCBI Taxonomy" id="1619100"/>
    <lineage>
        <taxon>Bacteria</taxon>
        <taxon>Candidatus Dojkabacteria</taxon>
    </lineage>
</organism>
<reference evidence="1 2" key="1">
    <citation type="journal article" date="2015" name="Nature">
        <title>rRNA introns, odd ribosomes, and small enigmatic genomes across a large radiation of phyla.</title>
        <authorList>
            <person name="Brown C.T."/>
            <person name="Hug L.A."/>
            <person name="Thomas B.C."/>
            <person name="Sharon I."/>
            <person name="Castelle C.J."/>
            <person name="Singh A."/>
            <person name="Wilkins M.J."/>
            <person name="Williams K.H."/>
            <person name="Banfield J.F."/>
        </authorList>
    </citation>
    <scope>NUCLEOTIDE SEQUENCE [LARGE SCALE GENOMIC DNA]</scope>
</reference>
<dbReference type="SUPFAM" id="SSF109854">
    <property type="entry name" value="DinB/YfiT-like putative metalloenzymes"/>
    <property type="match status" value="1"/>
</dbReference>
<evidence type="ECO:0008006" key="3">
    <source>
        <dbReference type="Google" id="ProtNLM"/>
    </source>
</evidence>
<dbReference type="InterPro" id="IPR034660">
    <property type="entry name" value="DinB/YfiT-like"/>
</dbReference>
<comment type="caution">
    <text evidence="1">The sequence shown here is derived from an EMBL/GenBank/DDBJ whole genome shotgun (WGS) entry which is preliminary data.</text>
</comment>
<dbReference type="EMBL" id="LBWK01000002">
    <property type="protein sequence ID" value="KKR05819.1"/>
    <property type="molecule type" value="Genomic_DNA"/>
</dbReference>
<protein>
    <recommendedName>
        <fullName evidence="3">DinB-like domain-containing protein</fullName>
    </recommendedName>
</protein>
<sequence>MTNNQRFLLLTESLKVFISEVRKARKDLQVYEDWNVKEILCHVTFWHVNYAENLLAEENKTTLPLLKGKYSDINIRAFKAYRKKPTETVIKELLDANIEIENVVKRGKVKKMTYKEGSRDYTLEEFLDMTEAHIRNHADDLRKSRNGQQGIHKAFQAD</sequence>
<evidence type="ECO:0000313" key="1">
    <source>
        <dbReference type="EMBL" id="KKR05819.1"/>
    </source>
</evidence>
<dbReference type="AlphaFoldDB" id="A0A0G0MP25"/>
<accession>A0A0G0MP25</accession>
<proteinExistence type="predicted"/>
<name>A0A0G0MP25_9BACT</name>
<dbReference type="Gene3D" id="1.20.120.450">
    <property type="entry name" value="dinb family like domain"/>
    <property type="match status" value="1"/>
</dbReference>
<dbReference type="Proteomes" id="UP000034799">
    <property type="component" value="Unassembled WGS sequence"/>
</dbReference>
<gene>
    <name evidence="1" type="ORF">UT34_C0002G0326</name>
</gene>